<proteinExistence type="evidence at transcript level"/>
<feature type="domain" description="Endonuclease/exonuclease/phosphatase" evidence="12">
    <location>
        <begin position="14"/>
        <end position="181"/>
    </location>
</feature>
<dbReference type="GO" id="GO:0046872">
    <property type="term" value="F:metal ion binding"/>
    <property type="evidence" value="ECO:0007669"/>
    <property type="project" value="UniProtKB-KW"/>
</dbReference>
<protein>
    <recommendedName>
        <fullName evidence="3">exodeoxyribonuclease III</fullName>
        <ecNumber evidence="3">3.1.11.2</ecNumber>
    </recommendedName>
</protein>
<keyword evidence="10" id="KW-0464">Manganese</keyword>
<reference evidence="13" key="1">
    <citation type="submission" date="2003-10" db="EMBL/GenBank/DDBJ databases">
        <title>Cloning and characterization of a novel putative exonuclease.</title>
        <authorList>
            <person name="Zheng H."/>
            <person name="Xie Y."/>
            <person name="Mao Y."/>
        </authorList>
    </citation>
    <scope>NUCLEOTIDE SEQUENCE</scope>
</reference>
<evidence type="ECO:0000259" key="12">
    <source>
        <dbReference type="Pfam" id="PF03372"/>
    </source>
</evidence>
<dbReference type="GO" id="GO:0008311">
    <property type="term" value="F:double-stranded DNA 3'-5' DNA exonuclease activity"/>
    <property type="evidence" value="ECO:0007669"/>
    <property type="project" value="UniProtKB-EC"/>
</dbReference>
<evidence type="ECO:0000256" key="10">
    <source>
        <dbReference type="PIRSR" id="PIRSR604808-2"/>
    </source>
</evidence>
<dbReference type="SMR" id="A0AR24"/>
<evidence type="ECO:0000256" key="5">
    <source>
        <dbReference type="ARBA" id="ARBA00022763"/>
    </source>
</evidence>
<dbReference type="PANTHER" id="PTHR22748:SF23">
    <property type="entry name" value="EXODEOXYRIBONUCLEASE III"/>
    <property type="match status" value="1"/>
</dbReference>
<comment type="similarity">
    <text evidence="2">Belongs to the DNA repair enzymes AP/ExoA family.</text>
</comment>
<name>A0AR24_HUMAN</name>
<dbReference type="InterPro" id="IPR036691">
    <property type="entry name" value="Endo/exonu/phosph_ase_sf"/>
</dbReference>
<keyword evidence="13" id="KW-0269">Exonuclease</keyword>
<evidence type="ECO:0000256" key="7">
    <source>
        <dbReference type="ARBA" id="ARBA00022842"/>
    </source>
</evidence>
<dbReference type="EMBL" id="AY436641">
    <property type="protein sequence ID" value="AAS79823.1"/>
    <property type="molecule type" value="mRNA"/>
</dbReference>
<organism evidence="13">
    <name type="scientific">Homo sapiens</name>
    <name type="common">Human</name>
    <dbReference type="NCBI Taxonomy" id="9606"/>
    <lineage>
        <taxon>Eukaryota</taxon>
        <taxon>Metazoa</taxon>
        <taxon>Chordata</taxon>
        <taxon>Craniata</taxon>
        <taxon>Vertebrata</taxon>
        <taxon>Euteleostomi</taxon>
        <taxon>Mammalia</taxon>
        <taxon>Eutheria</taxon>
        <taxon>Euarchontoglires</taxon>
        <taxon>Primates</taxon>
        <taxon>Haplorrhini</taxon>
        <taxon>Catarrhini</taxon>
        <taxon>Hominidae</taxon>
        <taxon>Homo</taxon>
    </lineage>
</organism>
<dbReference type="AlphaFoldDB" id="A0AR24"/>
<evidence type="ECO:0000256" key="3">
    <source>
        <dbReference type="ARBA" id="ARBA00012115"/>
    </source>
</evidence>
<comment type="cofactor">
    <cofactor evidence="10">
        <name>Mg(2+)</name>
        <dbReference type="ChEBI" id="CHEBI:18420"/>
    </cofactor>
    <cofactor evidence="10">
        <name>Mn(2+)</name>
        <dbReference type="ChEBI" id="CHEBI:29035"/>
    </cofactor>
    <text evidence="10">Probably binds two magnesium or manganese ions per subunit.</text>
</comment>
<feature type="binding site" evidence="10">
    <location>
        <position position="139"/>
    </location>
    <ligand>
        <name>Mg(2+)</name>
        <dbReference type="ChEBI" id="CHEBI:18420"/>
        <label>1</label>
    </ligand>
</feature>
<evidence type="ECO:0000256" key="11">
    <source>
        <dbReference type="PIRSR" id="PIRSR604808-3"/>
    </source>
</evidence>
<evidence type="ECO:0000256" key="2">
    <source>
        <dbReference type="ARBA" id="ARBA00007092"/>
    </source>
</evidence>
<evidence type="ECO:0000256" key="1">
    <source>
        <dbReference type="ARBA" id="ARBA00000493"/>
    </source>
</evidence>
<keyword evidence="7 10" id="KW-0460">Magnesium</keyword>
<dbReference type="Gene3D" id="3.60.10.10">
    <property type="entry name" value="Endonuclease/exonuclease/phosphatase"/>
    <property type="match status" value="1"/>
</dbReference>
<keyword evidence="9" id="KW-0234">DNA repair</keyword>
<feature type="binding site" evidence="10">
    <location>
        <position position="14"/>
    </location>
    <ligand>
        <name>Mg(2+)</name>
        <dbReference type="ChEBI" id="CHEBI:18420"/>
        <label>1</label>
    </ligand>
</feature>
<dbReference type="InterPro" id="IPR005135">
    <property type="entry name" value="Endo/exonuclease/phosphatase"/>
</dbReference>
<dbReference type="Pfam" id="PF03372">
    <property type="entry name" value="Exo_endo_phos"/>
    <property type="match status" value="1"/>
</dbReference>
<evidence type="ECO:0000256" key="8">
    <source>
        <dbReference type="ARBA" id="ARBA00023172"/>
    </source>
</evidence>
<keyword evidence="6" id="KW-0378">Hydrolase</keyword>
<keyword evidence="5" id="KW-0227">DNA damage</keyword>
<dbReference type="SUPFAM" id="SSF56219">
    <property type="entry name" value="DNase I-like"/>
    <property type="match status" value="1"/>
</dbReference>
<comment type="catalytic activity">
    <reaction evidence="1">
        <text>Exonucleolytic cleavage in the 3'- to 5'-direction to yield nucleoside 5'-phosphates.</text>
        <dbReference type="EC" id="3.1.11.2"/>
    </reaction>
</comment>
<dbReference type="PANTHER" id="PTHR22748">
    <property type="entry name" value="AP ENDONUCLEASE"/>
    <property type="match status" value="1"/>
</dbReference>
<feature type="binding site" evidence="10">
    <location>
        <position position="43"/>
    </location>
    <ligand>
        <name>Mg(2+)</name>
        <dbReference type="ChEBI" id="CHEBI:18420"/>
        <label>1</label>
    </ligand>
</feature>
<dbReference type="CDD" id="cd09076">
    <property type="entry name" value="L1-EN"/>
    <property type="match status" value="1"/>
</dbReference>
<dbReference type="EC" id="3.1.11.2" evidence="3"/>
<dbReference type="InterPro" id="IPR004808">
    <property type="entry name" value="AP_endonuc_1"/>
</dbReference>
<keyword evidence="13" id="KW-0540">Nuclease</keyword>
<keyword evidence="8" id="KW-0233">DNA recombination</keyword>
<feature type="site" description="Transition state stabilizer" evidence="11">
    <location>
        <position position="139"/>
    </location>
</feature>
<evidence type="ECO:0000256" key="6">
    <source>
        <dbReference type="ARBA" id="ARBA00022801"/>
    </source>
</evidence>
<keyword evidence="4 10" id="KW-0479">Metal-binding</keyword>
<evidence type="ECO:0000256" key="4">
    <source>
        <dbReference type="ARBA" id="ARBA00022723"/>
    </source>
</evidence>
<evidence type="ECO:0000313" key="13">
    <source>
        <dbReference type="EMBL" id="AAS79823.1"/>
    </source>
</evidence>
<accession>A0AR24</accession>
<dbReference type="GO" id="GO:0006310">
    <property type="term" value="P:DNA recombination"/>
    <property type="evidence" value="ECO:0007669"/>
    <property type="project" value="UniProtKB-KW"/>
</dbReference>
<sequence length="204" mass="23725">MNRIVPHISIVMLNVNGQNAPLKRYRMAEWIRIHQPSVCCLQETQHIRKGWKKIFHANGHQKQGGIAIHISDKTNFKATAVKKDKEGNYIMIKGLVQQENITVLNIHTPNTGASTFTKQLLLDLRNEIDGNTVILGDFNTPLTALDRLSRQKLNKEKMDLNYTLEQMDLKDIYRTFYPTTTEYIISTWYILQDRPYDRPQNESQ</sequence>
<evidence type="ECO:0000256" key="9">
    <source>
        <dbReference type="ARBA" id="ARBA00023204"/>
    </source>
</evidence>
<feature type="binding site" evidence="10">
    <location>
        <position position="137"/>
    </location>
    <ligand>
        <name>Mg(2+)</name>
        <dbReference type="ChEBI" id="CHEBI:18420"/>
        <label>1</label>
    </ligand>
</feature>
<dbReference type="GO" id="GO:0006281">
    <property type="term" value="P:DNA repair"/>
    <property type="evidence" value="ECO:0007669"/>
    <property type="project" value="UniProtKB-KW"/>
</dbReference>